<dbReference type="Proteomes" id="UP001303473">
    <property type="component" value="Unassembled WGS sequence"/>
</dbReference>
<organism evidence="2 3">
    <name type="scientific">Diplogelasinospora grovesii</name>
    <dbReference type="NCBI Taxonomy" id="303347"/>
    <lineage>
        <taxon>Eukaryota</taxon>
        <taxon>Fungi</taxon>
        <taxon>Dikarya</taxon>
        <taxon>Ascomycota</taxon>
        <taxon>Pezizomycotina</taxon>
        <taxon>Sordariomycetes</taxon>
        <taxon>Sordariomycetidae</taxon>
        <taxon>Sordariales</taxon>
        <taxon>Diplogelasinosporaceae</taxon>
        <taxon>Diplogelasinospora</taxon>
    </lineage>
</organism>
<comment type="caution">
    <text evidence="2">The sequence shown here is derived from an EMBL/GenBank/DDBJ whole genome shotgun (WGS) entry which is preliminary data.</text>
</comment>
<accession>A0AAN6N0Q3</accession>
<feature type="region of interest" description="Disordered" evidence="1">
    <location>
        <begin position="262"/>
        <end position="300"/>
    </location>
</feature>
<protein>
    <submittedName>
        <fullName evidence="2">Uncharacterized protein</fullName>
    </submittedName>
</protein>
<feature type="compositionally biased region" description="Polar residues" evidence="1">
    <location>
        <begin position="289"/>
        <end position="300"/>
    </location>
</feature>
<name>A0AAN6N0Q3_9PEZI</name>
<gene>
    <name evidence="2" type="ORF">QBC46DRAFT_393718</name>
</gene>
<dbReference type="AlphaFoldDB" id="A0AAN6N0Q3"/>
<keyword evidence="3" id="KW-1185">Reference proteome</keyword>
<sequence length="300" mass="32987">MGQGSGQSGTPFSCTHEQFLAACREVGFSAEFLKQLPGKSGPIFERRFVYKSPGSASDLPTHLEVAISNDGYHSFFCMLRYTFPNLRAGNCAQAHGLIFVEGFPGGWNDLATRLLDQQQMLLRMPLFVLNVVLELAQEGADAEYETRWEETLEIKSQVMGSSSDYRKMSLELAGIGESLAHNEHFAATILEQAKELQRLSNLCHAPESIHFNRRSEEIQPTIFRGEAYLKRINMIKDLLQNMQTVLANRLTLASAGAPASIEQGGPPTYFHPPAAAAPVSIEQDRPPAYSNSLPPSNAAG</sequence>
<evidence type="ECO:0000313" key="3">
    <source>
        <dbReference type="Proteomes" id="UP001303473"/>
    </source>
</evidence>
<evidence type="ECO:0000256" key="1">
    <source>
        <dbReference type="SAM" id="MobiDB-lite"/>
    </source>
</evidence>
<dbReference type="EMBL" id="MU853865">
    <property type="protein sequence ID" value="KAK3937042.1"/>
    <property type="molecule type" value="Genomic_DNA"/>
</dbReference>
<proteinExistence type="predicted"/>
<reference evidence="3" key="1">
    <citation type="journal article" date="2023" name="Mol. Phylogenet. Evol.">
        <title>Genome-scale phylogeny and comparative genomics of the fungal order Sordariales.</title>
        <authorList>
            <person name="Hensen N."/>
            <person name="Bonometti L."/>
            <person name="Westerberg I."/>
            <person name="Brannstrom I.O."/>
            <person name="Guillou S."/>
            <person name="Cros-Aarteil S."/>
            <person name="Calhoun S."/>
            <person name="Haridas S."/>
            <person name="Kuo A."/>
            <person name="Mondo S."/>
            <person name="Pangilinan J."/>
            <person name="Riley R."/>
            <person name="LaButti K."/>
            <person name="Andreopoulos B."/>
            <person name="Lipzen A."/>
            <person name="Chen C."/>
            <person name="Yan M."/>
            <person name="Daum C."/>
            <person name="Ng V."/>
            <person name="Clum A."/>
            <person name="Steindorff A."/>
            <person name="Ohm R.A."/>
            <person name="Martin F."/>
            <person name="Silar P."/>
            <person name="Natvig D.O."/>
            <person name="Lalanne C."/>
            <person name="Gautier V."/>
            <person name="Ament-Velasquez S.L."/>
            <person name="Kruys A."/>
            <person name="Hutchinson M.I."/>
            <person name="Powell A.J."/>
            <person name="Barry K."/>
            <person name="Miller A.N."/>
            <person name="Grigoriev I.V."/>
            <person name="Debuchy R."/>
            <person name="Gladieux P."/>
            <person name="Hiltunen Thoren M."/>
            <person name="Johannesson H."/>
        </authorList>
    </citation>
    <scope>NUCLEOTIDE SEQUENCE [LARGE SCALE GENOMIC DNA]</scope>
    <source>
        <strain evidence="3">CBS 340.73</strain>
    </source>
</reference>
<evidence type="ECO:0000313" key="2">
    <source>
        <dbReference type="EMBL" id="KAK3937042.1"/>
    </source>
</evidence>